<organism evidence="2 3">
    <name type="scientific">Gigaspora margarita</name>
    <dbReference type="NCBI Taxonomy" id="4874"/>
    <lineage>
        <taxon>Eukaryota</taxon>
        <taxon>Fungi</taxon>
        <taxon>Fungi incertae sedis</taxon>
        <taxon>Mucoromycota</taxon>
        <taxon>Glomeromycotina</taxon>
        <taxon>Glomeromycetes</taxon>
        <taxon>Diversisporales</taxon>
        <taxon>Gigasporaceae</taxon>
        <taxon>Gigaspora</taxon>
    </lineage>
</organism>
<proteinExistence type="predicted"/>
<gene>
    <name evidence="2" type="ORF">F8M41_007191</name>
</gene>
<dbReference type="Proteomes" id="UP000439903">
    <property type="component" value="Unassembled WGS sequence"/>
</dbReference>
<dbReference type="AlphaFoldDB" id="A0A8H3X647"/>
<dbReference type="EMBL" id="WTPW01001715">
    <property type="protein sequence ID" value="KAF0419084.1"/>
    <property type="molecule type" value="Genomic_DNA"/>
</dbReference>
<keyword evidence="1" id="KW-1133">Transmembrane helix</keyword>
<protein>
    <submittedName>
        <fullName evidence="2">Uncharacterized protein</fullName>
    </submittedName>
</protein>
<feature type="transmembrane region" description="Helical" evidence="1">
    <location>
        <begin position="12"/>
        <end position="43"/>
    </location>
</feature>
<comment type="caution">
    <text evidence="2">The sequence shown here is derived from an EMBL/GenBank/DDBJ whole genome shotgun (WGS) entry which is preliminary data.</text>
</comment>
<evidence type="ECO:0000256" key="1">
    <source>
        <dbReference type="SAM" id="Phobius"/>
    </source>
</evidence>
<name>A0A8H3X647_GIGMA</name>
<evidence type="ECO:0000313" key="2">
    <source>
        <dbReference type="EMBL" id="KAF0419084.1"/>
    </source>
</evidence>
<reference evidence="2 3" key="1">
    <citation type="journal article" date="2019" name="Environ. Microbiol.">
        <title>At the nexus of three kingdoms: the genome of the mycorrhizal fungus Gigaspora margarita provides insights into plant, endobacterial and fungal interactions.</title>
        <authorList>
            <person name="Venice F."/>
            <person name="Ghignone S."/>
            <person name="Salvioli di Fossalunga A."/>
            <person name="Amselem J."/>
            <person name="Novero M."/>
            <person name="Xianan X."/>
            <person name="Sedzielewska Toro K."/>
            <person name="Morin E."/>
            <person name="Lipzen A."/>
            <person name="Grigoriev I.V."/>
            <person name="Henrissat B."/>
            <person name="Martin F.M."/>
            <person name="Bonfante P."/>
        </authorList>
    </citation>
    <scope>NUCLEOTIDE SEQUENCE [LARGE SCALE GENOMIC DNA]</scope>
    <source>
        <strain evidence="2 3">BEG34</strain>
    </source>
</reference>
<dbReference type="OrthoDB" id="10421385at2759"/>
<evidence type="ECO:0000313" key="3">
    <source>
        <dbReference type="Proteomes" id="UP000439903"/>
    </source>
</evidence>
<sequence length="89" mass="10140">MFPFIVLENMPFMALIVTLFFVVAKMIPENIHLCIGFITIWFLDVKQKNADETNSCETKSNTTIAEQIVKSEINSRDANYATDQDYDAA</sequence>
<keyword evidence="1" id="KW-0472">Membrane</keyword>
<keyword evidence="1" id="KW-0812">Transmembrane</keyword>
<keyword evidence="3" id="KW-1185">Reference proteome</keyword>
<accession>A0A8H3X647</accession>